<sequence>MRGRRKGRPGHRRRPRRTSGPRPSIPVDRGPRI</sequence>
<dbReference type="AlphaFoldDB" id="A0A0A9AXX0"/>
<reference evidence="2" key="1">
    <citation type="submission" date="2014-09" db="EMBL/GenBank/DDBJ databases">
        <authorList>
            <person name="Magalhaes I.L.F."/>
            <person name="Oliveira U."/>
            <person name="Santos F.R."/>
            <person name="Vidigal T.H.D.A."/>
            <person name="Brescovit A.D."/>
            <person name="Santos A.J."/>
        </authorList>
    </citation>
    <scope>NUCLEOTIDE SEQUENCE</scope>
    <source>
        <tissue evidence="2">Shoot tissue taken approximately 20 cm above the soil surface</tissue>
    </source>
</reference>
<organism evidence="2">
    <name type="scientific">Arundo donax</name>
    <name type="common">Giant reed</name>
    <name type="synonym">Donax arundinaceus</name>
    <dbReference type="NCBI Taxonomy" id="35708"/>
    <lineage>
        <taxon>Eukaryota</taxon>
        <taxon>Viridiplantae</taxon>
        <taxon>Streptophyta</taxon>
        <taxon>Embryophyta</taxon>
        <taxon>Tracheophyta</taxon>
        <taxon>Spermatophyta</taxon>
        <taxon>Magnoliopsida</taxon>
        <taxon>Liliopsida</taxon>
        <taxon>Poales</taxon>
        <taxon>Poaceae</taxon>
        <taxon>PACMAD clade</taxon>
        <taxon>Arundinoideae</taxon>
        <taxon>Arundineae</taxon>
        <taxon>Arundo</taxon>
    </lineage>
</organism>
<reference evidence="2" key="2">
    <citation type="journal article" date="2015" name="Data Brief">
        <title>Shoot transcriptome of the giant reed, Arundo donax.</title>
        <authorList>
            <person name="Barrero R.A."/>
            <person name="Guerrero F.D."/>
            <person name="Moolhuijzen P."/>
            <person name="Goolsby J.A."/>
            <person name="Tidwell J."/>
            <person name="Bellgard S.E."/>
            <person name="Bellgard M.I."/>
        </authorList>
    </citation>
    <scope>NUCLEOTIDE SEQUENCE</scope>
    <source>
        <tissue evidence="2">Shoot tissue taken approximately 20 cm above the soil surface</tissue>
    </source>
</reference>
<name>A0A0A9AXX0_ARUDO</name>
<accession>A0A0A9AXX0</accession>
<evidence type="ECO:0000256" key="1">
    <source>
        <dbReference type="SAM" id="MobiDB-lite"/>
    </source>
</evidence>
<feature type="compositionally biased region" description="Basic residues" evidence="1">
    <location>
        <begin position="1"/>
        <end position="19"/>
    </location>
</feature>
<feature type="region of interest" description="Disordered" evidence="1">
    <location>
        <begin position="1"/>
        <end position="33"/>
    </location>
</feature>
<proteinExistence type="predicted"/>
<dbReference type="EMBL" id="GBRH01241924">
    <property type="protein sequence ID" value="JAD55971.1"/>
    <property type="molecule type" value="Transcribed_RNA"/>
</dbReference>
<protein>
    <submittedName>
        <fullName evidence="2">Uncharacterized protein</fullName>
    </submittedName>
</protein>
<evidence type="ECO:0000313" key="2">
    <source>
        <dbReference type="EMBL" id="JAD55971.1"/>
    </source>
</evidence>